<feature type="transmembrane region" description="Helical" evidence="5">
    <location>
        <begin position="379"/>
        <end position="399"/>
    </location>
</feature>
<dbReference type="PROSITE" id="PS50850">
    <property type="entry name" value="MFS"/>
    <property type="match status" value="1"/>
</dbReference>
<dbReference type="AlphaFoldDB" id="A0A7W8A2D4"/>
<feature type="transmembrane region" description="Helical" evidence="5">
    <location>
        <begin position="345"/>
        <end position="367"/>
    </location>
</feature>
<feature type="transmembrane region" description="Helical" evidence="5">
    <location>
        <begin position="157"/>
        <end position="177"/>
    </location>
</feature>
<feature type="transmembrane region" description="Helical" evidence="5">
    <location>
        <begin position="36"/>
        <end position="57"/>
    </location>
</feature>
<name>A0A7W8A2D4_9ACTN</name>
<evidence type="ECO:0000256" key="3">
    <source>
        <dbReference type="ARBA" id="ARBA00022989"/>
    </source>
</evidence>
<feature type="transmembrane region" description="Helical" evidence="5">
    <location>
        <begin position="405"/>
        <end position="425"/>
    </location>
</feature>
<dbReference type="EMBL" id="JACHIN010000003">
    <property type="protein sequence ID" value="MBB5077526.1"/>
    <property type="molecule type" value="Genomic_DNA"/>
</dbReference>
<dbReference type="Pfam" id="PF07690">
    <property type="entry name" value="MFS_1"/>
    <property type="match status" value="1"/>
</dbReference>
<comment type="caution">
    <text evidence="7">The sequence shown here is derived from an EMBL/GenBank/DDBJ whole genome shotgun (WGS) entry which is preliminary data.</text>
</comment>
<evidence type="ECO:0000256" key="5">
    <source>
        <dbReference type="SAM" id="Phobius"/>
    </source>
</evidence>
<evidence type="ECO:0000256" key="4">
    <source>
        <dbReference type="ARBA" id="ARBA00023136"/>
    </source>
</evidence>
<feature type="transmembrane region" description="Helical" evidence="5">
    <location>
        <begin position="240"/>
        <end position="261"/>
    </location>
</feature>
<keyword evidence="8" id="KW-1185">Reference proteome</keyword>
<feature type="domain" description="Major facilitator superfamily (MFS) profile" evidence="6">
    <location>
        <begin position="3"/>
        <end position="429"/>
    </location>
</feature>
<keyword evidence="2 5" id="KW-0812">Transmembrane</keyword>
<evidence type="ECO:0000313" key="7">
    <source>
        <dbReference type="EMBL" id="MBB5077526.1"/>
    </source>
</evidence>
<feature type="transmembrane region" description="Helical" evidence="5">
    <location>
        <begin position="128"/>
        <end position="151"/>
    </location>
</feature>
<accession>A0A7W8A2D4</accession>
<dbReference type="GO" id="GO:0005886">
    <property type="term" value="C:plasma membrane"/>
    <property type="evidence" value="ECO:0007669"/>
    <property type="project" value="UniProtKB-SubCell"/>
</dbReference>
<feature type="transmembrane region" description="Helical" evidence="5">
    <location>
        <begin position="189"/>
        <end position="206"/>
    </location>
</feature>
<dbReference type="RefSeq" id="WP_221340319.1">
    <property type="nucleotide sequence ID" value="NZ_JACHIN010000003.1"/>
</dbReference>
<dbReference type="Gene3D" id="1.20.1720.10">
    <property type="entry name" value="Multidrug resistance protein D"/>
    <property type="match status" value="1"/>
</dbReference>
<feature type="transmembrane region" description="Helical" evidence="5">
    <location>
        <begin position="69"/>
        <end position="92"/>
    </location>
</feature>
<keyword evidence="3 5" id="KW-1133">Transmembrane helix</keyword>
<feature type="transmembrane region" description="Helical" evidence="5">
    <location>
        <begin position="281"/>
        <end position="300"/>
    </location>
</feature>
<evidence type="ECO:0000313" key="8">
    <source>
        <dbReference type="Proteomes" id="UP000568380"/>
    </source>
</evidence>
<evidence type="ECO:0000256" key="1">
    <source>
        <dbReference type="ARBA" id="ARBA00004651"/>
    </source>
</evidence>
<dbReference type="GO" id="GO:0022857">
    <property type="term" value="F:transmembrane transporter activity"/>
    <property type="evidence" value="ECO:0007669"/>
    <property type="project" value="InterPro"/>
</dbReference>
<sequence>MAVLIMTIAATALLVIDITIVSIALPAIQSDLGGGLAAAQWIIIGYTVTFGALQQPAASLSDRLGRRTMFTAGITVFTASSLACGLAQSALALDLARLAQGAGAALIMANALPMLAQTYEGQRRNMAIAVWGTTLGAAGAAAPVLGGILLAVADWRALFLVNVPVGIAALFLCRRVLPADTARGTAPIDWPGATLLLLLLTAANLTLTLAQWWYGAAAVLLLAAFLLVERRAVAPVLDLSLFRIPTFVAASLLAFVSRVATIGSSVYYVLYFERELGLTPLATGLLMAAILIPQLLTGLLAGKLQARFSPSFLIAGGSAVLGLGGVHMAMTIAPGAGAWDFLPGLILWGVGGGLASTPKTTLAVNVVEKERAGMASGMVNTMLAIGAAAGVGLLGIPYAAGGASLVMYTAAALSVVTAVIALVLVRAKDLVTGAPATR</sequence>
<dbReference type="Proteomes" id="UP000568380">
    <property type="component" value="Unassembled WGS sequence"/>
</dbReference>
<reference evidence="7 8" key="1">
    <citation type="submission" date="2020-08" db="EMBL/GenBank/DDBJ databases">
        <title>Genomic Encyclopedia of Type Strains, Phase IV (KMG-IV): sequencing the most valuable type-strain genomes for metagenomic binning, comparative biology and taxonomic classification.</title>
        <authorList>
            <person name="Goeker M."/>
        </authorList>
    </citation>
    <scope>NUCLEOTIDE SEQUENCE [LARGE SCALE GENOMIC DNA]</scope>
    <source>
        <strain evidence="7 8">DSM 45385</strain>
    </source>
</reference>
<dbReference type="CDD" id="cd17321">
    <property type="entry name" value="MFS_MMR_MDR_like"/>
    <property type="match status" value="1"/>
</dbReference>
<dbReference type="PANTHER" id="PTHR42718">
    <property type="entry name" value="MAJOR FACILITATOR SUPERFAMILY MULTIDRUG TRANSPORTER MFSC"/>
    <property type="match status" value="1"/>
</dbReference>
<dbReference type="PANTHER" id="PTHR42718:SF49">
    <property type="entry name" value="EXPORT PROTEIN"/>
    <property type="match status" value="1"/>
</dbReference>
<dbReference type="Gene3D" id="1.20.1250.20">
    <property type="entry name" value="MFS general substrate transporter like domains"/>
    <property type="match status" value="1"/>
</dbReference>
<feature type="transmembrane region" description="Helical" evidence="5">
    <location>
        <begin position="312"/>
        <end position="333"/>
    </location>
</feature>
<evidence type="ECO:0000259" key="6">
    <source>
        <dbReference type="PROSITE" id="PS50850"/>
    </source>
</evidence>
<dbReference type="InterPro" id="IPR036259">
    <property type="entry name" value="MFS_trans_sf"/>
</dbReference>
<dbReference type="InterPro" id="IPR020846">
    <property type="entry name" value="MFS_dom"/>
</dbReference>
<dbReference type="SUPFAM" id="SSF103473">
    <property type="entry name" value="MFS general substrate transporter"/>
    <property type="match status" value="1"/>
</dbReference>
<organism evidence="7 8">
    <name type="scientific">Nonomuraea endophytica</name>
    <dbReference type="NCBI Taxonomy" id="714136"/>
    <lineage>
        <taxon>Bacteria</taxon>
        <taxon>Bacillati</taxon>
        <taxon>Actinomycetota</taxon>
        <taxon>Actinomycetes</taxon>
        <taxon>Streptosporangiales</taxon>
        <taxon>Streptosporangiaceae</taxon>
        <taxon>Nonomuraea</taxon>
    </lineage>
</organism>
<proteinExistence type="predicted"/>
<comment type="subcellular location">
    <subcellularLocation>
        <location evidence="1">Cell membrane</location>
        <topology evidence="1">Multi-pass membrane protein</topology>
    </subcellularLocation>
</comment>
<evidence type="ECO:0000256" key="2">
    <source>
        <dbReference type="ARBA" id="ARBA00022692"/>
    </source>
</evidence>
<keyword evidence="4 5" id="KW-0472">Membrane</keyword>
<protein>
    <submittedName>
        <fullName evidence="7">EmrB/QacA subfamily drug resistance transporter</fullName>
    </submittedName>
</protein>
<feature type="transmembrane region" description="Helical" evidence="5">
    <location>
        <begin position="212"/>
        <end position="228"/>
    </location>
</feature>
<dbReference type="InterPro" id="IPR011701">
    <property type="entry name" value="MFS"/>
</dbReference>
<gene>
    <name evidence="7" type="ORF">HNR40_002999</name>
</gene>